<sequence>MKKSPKIGLVFILLIIISACGKSKFYGEYSVDGNPRYDIKILDNNTAKINLESMITVEYEKNGDRLEVIQDDVYSYYVDSVTGVFFELKDDDTLSYNIVKNSEEMKIGEFKYIE</sequence>
<evidence type="ECO:0000313" key="1">
    <source>
        <dbReference type="EMBL" id="MRG85033.1"/>
    </source>
</evidence>
<proteinExistence type="predicted"/>
<dbReference type="Proteomes" id="UP000480185">
    <property type="component" value="Unassembled WGS sequence"/>
</dbReference>
<evidence type="ECO:0000313" key="2">
    <source>
        <dbReference type="Proteomes" id="UP000480185"/>
    </source>
</evidence>
<protein>
    <recommendedName>
        <fullName evidence="3">DUF3139 domain-containing protein</fullName>
    </recommendedName>
</protein>
<dbReference type="AlphaFoldDB" id="A0A6G1X222"/>
<accession>A0A6G1X222</accession>
<dbReference type="PROSITE" id="PS51257">
    <property type="entry name" value="PROKAR_LIPOPROTEIN"/>
    <property type="match status" value="1"/>
</dbReference>
<organism evidence="1 2">
    <name type="scientific">Salinibacillus xinjiangensis</name>
    <dbReference type="NCBI Taxonomy" id="1229268"/>
    <lineage>
        <taxon>Bacteria</taxon>
        <taxon>Bacillati</taxon>
        <taxon>Bacillota</taxon>
        <taxon>Bacilli</taxon>
        <taxon>Bacillales</taxon>
        <taxon>Bacillaceae</taxon>
        <taxon>Salinibacillus</taxon>
    </lineage>
</organism>
<gene>
    <name evidence="1" type="ORF">GH754_01675</name>
</gene>
<evidence type="ECO:0008006" key="3">
    <source>
        <dbReference type="Google" id="ProtNLM"/>
    </source>
</evidence>
<name>A0A6G1X222_9BACI</name>
<comment type="caution">
    <text evidence="1">The sequence shown here is derived from an EMBL/GenBank/DDBJ whole genome shotgun (WGS) entry which is preliminary data.</text>
</comment>
<dbReference type="RefSeq" id="WP_153726989.1">
    <property type="nucleotide sequence ID" value="NZ_WJNH01000001.1"/>
</dbReference>
<keyword evidence="2" id="KW-1185">Reference proteome</keyword>
<dbReference type="EMBL" id="WJNH01000001">
    <property type="protein sequence ID" value="MRG85033.1"/>
    <property type="molecule type" value="Genomic_DNA"/>
</dbReference>
<reference evidence="1 2" key="1">
    <citation type="submission" date="2019-11" db="EMBL/GenBank/DDBJ databases">
        <authorList>
            <person name="Li J."/>
        </authorList>
    </citation>
    <scope>NUCLEOTIDE SEQUENCE [LARGE SCALE GENOMIC DNA]</scope>
    <source>
        <strain evidence="1 2">J4</strain>
    </source>
</reference>
<dbReference type="OrthoDB" id="2293611at2"/>